<sequence length="293" mass="33720">MIIFFAFIVRIQSVQIEKTQQNCKQINREFKSKNCTKRFEKYAVIPFGKRWKQEFNVTGAKVLWEEGMLSDCPVVQADFPMPRLPKNINAKEVLSLSTNRNYVNRESYQLYFNISVCQLVSIPAPITITIYSEIEIPQTLHNVKLFGLIQRTFFFVICGVIAGIAVVAGTLYGTTRSTEIKACSIQNTYNHKGNRRVMLGKRSSEEPRTELLDLHQHSTTLDSIGIEEHPDEGTNDEGTSSMIFESLQYRRNPLLMTEMERKRLIEAPKTRDKDDTALLTFKKRRISPPHHSV</sequence>
<feature type="transmembrane region" description="Helical" evidence="1">
    <location>
        <begin position="110"/>
        <end position="132"/>
    </location>
</feature>
<protein>
    <submittedName>
        <fullName evidence="3">Uncharacterized protein</fullName>
    </submittedName>
</protein>
<dbReference type="EMBL" id="FN653019">
    <property type="protein sequence ID" value="CBY22806.1"/>
    <property type="molecule type" value="Genomic_DNA"/>
</dbReference>
<feature type="signal peptide" evidence="2">
    <location>
        <begin position="1"/>
        <end position="16"/>
    </location>
</feature>
<proteinExistence type="predicted"/>
<evidence type="ECO:0000313" key="3">
    <source>
        <dbReference type="EMBL" id="CBY22806.1"/>
    </source>
</evidence>
<keyword evidence="1" id="KW-0812">Transmembrane</keyword>
<evidence type="ECO:0000313" key="4">
    <source>
        <dbReference type="Proteomes" id="UP000001307"/>
    </source>
</evidence>
<dbReference type="InParanoid" id="E4WYP2"/>
<keyword evidence="2" id="KW-0732">Signal</keyword>
<feature type="transmembrane region" description="Helical" evidence="1">
    <location>
        <begin position="152"/>
        <end position="172"/>
    </location>
</feature>
<keyword evidence="4" id="KW-1185">Reference proteome</keyword>
<evidence type="ECO:0000256" key="2">
    <source>
        <dbReference type="SAM" id="SignalP"/>
    </source>
</evidence>
<evidence type="ECO:0000256" key="1">
    <source>
        <dbReference type="SAM" id="Phobius"/>
    </source>
</evidence>
<organism evidence="3 4">
    <name type="scientific">Oikopleura dioica</name>
    <name type="common">Tunicate</name>
    <dbReference type="NCBI Taxonomy" id="34765"/>
    <lineage>
        <taxon>Eukaryota</taxon>
        <taxon>Metazoa</taxon>
        <taxon>Chordata</taxon>
        <taxon>Tunicata</taxon>
        <taxon>Appendicularia</taxon>
        <taxon>Copelata</taxon>
        <taxon>Oikopleuridae</taxon>
        <taxon>Oikopleura</taxon>
    </lineage>
</organism>
<keyword evidence="1" id="KW-1133">Transmembrane helix</keyword>
<reference evidence="3 4" key="1">
    <citation type="journal article" date="2010" name="Science">
        <title>Plasticity of animal genome architecture unmasked by rapid evolution of a pelagic tunicate.</title>
        <authorList>
            <person name="Denoeud F."/>
            <person name="Henriet S."/>
            <person name="Mungpakdee S."/>
            <person name="Aury J.M."/>
            <person name="Da Silva C."/>
            <person name="Brinkmann H."/>
            <person name="Mikhaleva J."/>
            <person name="Olsen L.C."/>
            <person name="Jubin C."/>
            <person name="Canestro C."/>
            <person name="Bouquet J.M."/>
            <person name="Danks G."/>
            <person name="Poulain J."/>
            <person name="Campsteijn C."/>
            <person name="Adamski M."/>
            <person name="Cross I."/>
            <person name="Yadetie F."/>
            <person name="Muffato M."/>
            <person name="Louis A."/>
            <person name="Butcher S."/>
            <person name="Tsagkogeorga G."/>
            <person name="Konrad A."/>
            <person name="Singh S."/>
            <person name="Jensen M.F."/>
            <person name="Cong E.H."/>
            <person name="Eikeseth-Otteraa H."/>
            <person name="Noel B."/>
            <person name="Anthouard V."/>
            <person name="Porcel B.M."/>
            <person name="Kachouri-Lafond R."/>
            <person name="Nishino A."/>
            <person name="Ugolini M."/>
            <person name="Chourrout P."/>
            <person name="Nishida H."/>
            <person name="Aasland R."/>
            <person name="Huzurbazar S."/>
            <person name="Westhof E."/>
            <person name="Delsuc F."/>
            <person name="Lehrach H."/>
            <person name="Reinhardt R."/>
            <person name="Weissenbach J."/>
            <person name="Roy S.W."/>
            <person name="Artiguenave F."/>
            <person name="Postlethwait J.H."/>
            <person name="Manak J.R."/>
            <person name="Thompson E.M."/>
            <person name="Jaillon O."/>
            <person name="Du Pasquier L."/>
            <person name="Boudinot P."/>
            <person name="Liberles D.A."/>
            <person name="Volff J.N."/>
            <person name="Philippe H."/>
            <person name="Lenhard B."/>
            <person name="Roest Crollius H."/>
            <person name="Wincker P."/>
            <person name="Chourrout D."/>
        </authorList>
    </citation>
    <scope>NUCLEOTIDE SEQUENCE [LARGE SCALE GENOMIC DNA]</scope>
</reference>
<name>E4WYP2_OIKDI</name>
<dbReference type="OrthoDB" id="10384434at2759"/>
<accession>E4WYP2</accession>
<dbReference type="Proteomes" id="UP000001307">
    <property type="component" value="Unassembled WGS sequence"/>
</dbReference>
<keyword evidence="1" id="KW-0472">Membrane</keyword>
<feature type="chain" id="PRO_5003190730" evidence="2">
    <location>
        <begin position="17"/>
        <end position="293"/>
    </location>
</feature>
<dbReference type="AlphaFoldDB" id="E4WYP2"/>
<gene>
    <name evidence="3" type="ORF">GSOID_T00013580001</name>
</gene>